<reference evidence="6" key="1">
    <citation type="submission" date="2019-09" db="EMBL/GenBank/DDBJ databases">
        <title>Characterisation of the sponge microbiome using genome-centric metagenomics.</title>
        <authorList>
            <person name="Engelberts J.P."/>
            <person name="Robbins S.J."/>
            <person name="De Goeij J.M."/>
            <person name="Aranda M."/>
            <person name="Bell S.C."/>
            <person name="Webster N.S."/>
        </authorList>
    </citation>
    <scope>NUCLEOTIDE SEQUENCE</scope>
    <source>
        <strain evidence="6">SB0664_bin_27</strain>
    </source>
</reference>
<dbReference type="InterPro" id="IPR029061">
    <property type="entry name" value="THDP-binding"/>
</dbReference>
<dbReference type="Gene3D" id="3.40.50.970">
    <property type="match status" value="2"/>
</dbReference>
<dbReference type="InterPro" id="IPR011766">
    <property type="entry name" value="TPP_enzyme_TPP-bd"/>
</dbReference>
<organism evidence="6">
    <name type="scientific">Caldilineaceae bacterium SB0664_bin_27</name>
    <dbReference type="NCBI Taxonomy" id="2605260"/>
    <lineage>
        <taxon>Bacteria</taxon>
        <taxon>Bacillati</taxon>
        <taxon>Chloroflexota</taxon>
        <taxon>Caldilineae</taxon>
        <taxon>Caldilineales</taxon>
        <taxon>Caldilineaceae</taxon>
    </lineage>
</organism>
<keyword evidence="1" id="KW-0479">Metal-binding</keyword>
<dbReference type="SUPFAM" id="SSF52518">
    <property type="entry name" value="Thiamin diphosphate-binding fold (THDP-binding)"/>
    <property type="match status" value="1"/>
</dbReference>
<dbReference type="Pfam" id="PF13187">
    <property type="entry name" value="Fer4_9"/>
    <property type="match status" value="1"/>
</dbReference>
<dbReference type="InterPro" id="IPR017896">
    <property type="entry name" value="4Fe4S_Fe-S-bd"/>
</dbReference>
<dbReference type="PROSITE" id="PS51379">
    <property type="entry name" value="4FE4S_FER_2"/>
    <property type="match status" value="2"/>
</dbReference>
<feature type="compositionally biased region" description="Polar residues" evidence="4">
    <location>
        <begin position="13"/>
        <end position="26"/>
    </location>
</feature>
<dbReference type="PANTHER" id="PTHR32154:SF0">
    <property type="entry name" value="PYRUVATE-FLAVODOXIN OXIDOREDUCTASE-RELATED"/>
    <property type="match status" value="1"/>
</dbReference>
<dbReference type="GO" id="GO:0003824">
    <property type="term" value="F:catalytic activity"/>
    <property type="evidence" value="ECO:0007669"/>
    <property type="project" value="InterPro"/>
</dbReference>
<dbReference type="SUPFAM" id="SSF54862">
    <property type="entry name" value="4Fe-4S ferredoxins"/>
    <property type="match status" value="1"/>
</dbReference>
<dbReference type="EMBL" id="VXRG01000089">
    <property type="protein sequence ID" value="MXY93865.1"/>
    <property type="molecule type" value="Genomic_DNA"/>
</dbReference>
<dbReference type="InterPro" id="IPR050722">
    <property type="entry name" value="Pyruvate:ferred/Flavod_OxRd"/>
</dbReference>
<gene>
    <name evidence="6" type="ORF">F4Y42_10510</name>
</gene>
<dbReference type="InterPro" id="IPR017900">
    <property type="entry name" value="4Fe4S_Fe_S_CS"/>
</dbReference>
<dbReference type="GO" id="GO:0046872">
    <property type="term" value="F:metal ion binding"/>
    <property type="evidence" value="ECO:0007669"/>
    <property type="project" value="UniProtKB-KW"/>
</dbReference>
<feature type="region of interest" description="Disordered" evidence="4">
    <location>
        <begin position="13"/>
        <end position="42"/>
    </location>
</feature>
<evidence type="ECO:0000313" key="6">
    <source>
        <dbReference type="EMBL" id="MXY93865.1"/>
    </source>
</evidence>
<proteinExistence type="predicted"/>
<keyword evidence="3" id="KW-0411">Iron-sulfur</keyword>
<evidence type="ECO:0000259" key="5">
    <source>
        <dbReference type="PROSITE" id="PS51379"/>
    </source>
</evidence>
<evidence type="ECO:0000256" key="4">
    <source>
        <dbReference type="SAM" id="MobiDB-lite"/>
    </source>
</evidence>
<dbReference type="Gene3D" id="3.30.70.20">
    <property type="match status" value="1"/>
</dbReference>
<evidence type="ECO:0000256" key="1">
    <source>
        <dbReference type="ARBA" id="ARBA00022723"/>
    </source>
</evidence>
<dbReference type="GO" id="GO:0006979">
    <property type="term" value="P:response to oxidative stress"/>
    <property type="evidence" value="ECO:0007669"/>
    <property type="project" value="TreeGrafter"/>
</dbReference>
<evidence type="ECO:0000256" key="2">
    <source>
        <dbReference type="ARBA" id="ARBA00023004"/>
    </source>
</evidence>
<dbReference type="PROSITE" id="PS00198">
    <property type="entry name" value="4FE4S_FER_1"/>
    <property type="match status" value="1"/>
</dbReference>
<comment type="caution">
    <text evidence="6">The sequence shown here is derived from an EMBL/GenBank/DDBJ whole genome shotgun (WGS) entry which is preliminary data.</text>
</comment>
<sequence>MGVTVNTFDIRNLTRTSNGHDSSDQSVDVADPPVEGGNGYDNGFESSIIDAHDFFERVVQEYNEGPGPESLEADIGVARSVIPAGTGAYRDFSYIAPEIPEYIQENCTGCMSCVTQCPDTAILGKVVTDDVLGEALDEIEDDAERRFMTGQFSETNKFYKVPAKRKKTPGKFGIFIDPTKCKGCAECVEACDDLGYHALKMIEKEDTTVPIYQKSIDFFRKLPPTPQEFINERVAVDMMLAEQSMLYVGGAGSCAGCGEATAIRMWLAALGYKYGSENIGIAASTGCNTVYGSTYPYNPYIVPWSNSLFEDGPTFAMGLRMRWDQLGWQDKQLWVMGGDGAMLDIGFQALSRMLASGMNIKVLVLDTQVYSNTGGQTSTASFTGQDSKMYSHGKVLAGKQEMRKELGRIAMMHPHTYVSQTVQSVPNHFYKSILEAAEFEGPAIVNVFTTCQPEHGVADNMARHQAKLAVDSRAFPMFVYDPRKGDTIRERLSLQGNPAVKEDWYTIKKTGETIDFITFARSEGRFSKQFDKEGNPSEVLMAAQADRLANWHLLQEMAGIR</sequence>
<dbReference type="AlphaFoldDB" id="A0A6B0YUR9"/>
<dbReference type="Pfam" id="PF02775">
    <property type="entry name" value="TPP_enzyme_C"/>
    <property type="match status" value="1"/>
</dbReference>
<dbReference type="GO" id="GO:0051536">
    <property type="term" value="F:iron-sulfur cluster binding"/>
    <property type="evidence" value="ECO:0007669"/>
    <property type="project" value="UniProtKB-KW"/>
</dbReference>
<protein>
    <submittedName>
        <fullName evidence="6">Thiamine pyrophosphate-binding protein</fullName>
    </submittedName>
</protein>
<dbReference type="PANTHER" id="PTHR32154">
    <property type="entry name" value="PYRUVATE-FLAVODOXIN OXIDOREDUCTASE-RELATED"/>
    <property type="match status" value="1"/>
</dbReference>
<evidence type="ECO:0000256" key="3">
    <source>
        <dbReference type="ARBA" id="ARBA00023014"/>
    </source>
</evidence>
<feature type="domain" description="4Fe-4S ferredoxin-type" evidence="5">
    <location>
        <begin position="172"/>
        <end position="204"/>
    </location>
</feature>
<accession>A0A6B0YUR9</accession>
<dbReference type="GO" id="GO:0030976">
    <property type="term" value="F:thiamine pyrophosphate binding"/>
    <property type="evidence" value="ECO:0007669"/>
    <property type="project" value="InterPro"/>
</dbReference>
<feature type="domain" description="4Fe-4S ferredoxin-type" evidence="5">
    <location>
        <begin position="98"/>
        <end position="129"/>
    </location>
</feature>
<keyword evidence="2" id="KW-0408">Iron</keyword>
<name>A0A6B0YUR9_9CHLR</name>